<evidence type="ECO:0000256" key="1">
    <source>
        <dbReference type="ARBA" id="ARBA00008056"/>
    </source>
</evidence>
<organism evidence="8 9">
    <name type="scientific">Anisodus tanguticus</name>
    <dbReference type="NCBI Taxonomy" id="243964"/>
    <lineage>
        <taxon>Eukaryota</taxon>
        <taxon>Viridiplantae</taxon>
        <taxon>Streptophyta</taxon>
        <taxon>Embryophyta</taxon>
        <taxon>Tracheophyta</taxon>
        <taxon>Spermatophyta</taxon>
        <taxon>Magnoliopsida</taxon>
        <taxon>eudicotyledons</taxon>
        <taxon>Gunneridae</taxon>
        <taxon>Pentapetalae</taxon>
        <taxon>asterids</taxon>
        <taxon>lamiids</taxon>
        <taxon>Solanales</taxon>
        <taxon>Solanaceae</taxon>
        <taxon>Solanoideae</taxon>
        <taxon>Hyoscyameae</taxon>
        <taxon>Anisodus</taxon>
    </lineage>
</organism>
<evidence type="ECO:0000259" key="7">
    <source>
        <dbReference type="PROSITE" id="PS51471"/>
    </source>
</evidence>
<dbReference type="EMBL" id="JAVYJV010000021">
    <property type="protein sequence ID" value="KAK4342428.1"/>
    <property type="molecule type" value="Genomic_DNA"/>
</dbReference>
<dbReference type="InterPro" id="IPR005123">
    <property type="entry name" value="Oxoglu/Fe-dep_dioxygenase_dom"/>
</dbReference>
<name>A0AAE1URY8_9SOLA</name>
<dbReference type="AlphaFoldDB" id="A0AAE1URY8"/>
<evidence type="ECO:0000313" key="8">
    <source>
        <dbReference type="EMBL" id="KAK4342428.1"/>
    </source>
</evidence>
<dbReference type="InterPro" id="IPR050295">
    <property type="entry name" value="Plant_2OG-oxidoreductases"/>
</dbReference>
<proteinExistence type="inferred from homology"/>
<dbReference type="Pfam" id="PF03171">
    <property type="entry name" value="2OG-FeII_Oxy"/>
    <property type="match status" value="1"/>
</dbReference>
<dbReference type="InterPro" id="IPR026992">
    <property type="entry name" value="DIOX_N"/>
</dbReference>
<dbReference type="PANTHER" id="PTHR47991">
    <property type="entry name" value="OXOGLUTARATE/IRON-DEPENDENT DIOXYGENASE"/>
    <property type="match status" value="1"/>
</dbReference>
<dbReference type="InterPro" id="IPR044861">
    <property type="entry name" value="IPNS-like_FE2OG_OXY"/>
</dbReference>
<keyword evidence="9" id="KW-1185">Reference proteome</keyword>
<evidence type="ECO:0000313" key="9">
    <source>
        <dbReference type="Proteomes" id="UP001291623"/>
    </source>
</evidence>
<reference evidence="8" key="1">
    <citation type="submission" date="2023-12" db="EMBL/GenBank/DDBJ databases">
        <title>Genome assembly of Anisodus tanguticus.</title>
        <authorList>
            <person name="Wang Y.-J."/>
        </authorList>
    </citation>
    <scope>NUCLEOTIDE SEQUENCE</scope>
    <source>
        <strain evidence="8">KB-2021</strain>
        <tissue evidence="8">Leaf</tissue>
    </source>
</reference>
<gene>
    <name evidence="8" type="ORF">RND71_038244</name>
</gene>
<keyword evidence="2 6" id="KW-0479">Metal-binding</keyword>
<dbReference type="GO" id="GO:0046872">
    <property type="term" value="F:metal ion binding"/>
    <property type="evidence" value="ECO:0007669"/>
    <property type="project" value="UniProtKB-KW"/>
</dbReference>
<dbReference type="GO" id="GO:0031418">
    <property type="term" value="F:L-ascorbic acid binding"/>
    <property type="evidence" value="ECO:0007669"/>
    <property type="project" value="UniProtKB-KW"/>
</dbReference>
<dbReference type="GO" id="GO:0009805">
    <property type="term" value="P:coumarin biosynthetic process"/>
    <property type="evidence" value="ECO:0007669"/>
    <property type="project" value="UniProtKB-ARBA"/>
</dbReference>
<dbReference type="Gene3D" id="2.60.120.330">
    <property type="entry name" value="B-lactam Antibiotic, Isopenicillin N Synthase, Chain"/>
    <property type="match status" value="1"/>
</dbReference>
<comment type="caution">
    <text evidence="8">The sequence shown here is derived from an EMBL/GenBank/DDBJ whole genome shotgun (WGS) entry which is preliminary data.</text>
</comment>
<dbReference type="GO" id="GO:0002238">
    <property type="term" value="P:response to molecule of fungal origin"/>
    <property type="evidence" value="ECO:0007669"/>
    <property type="project" value="UniProtKB-ARBA"/>
</dbReference>
<evidence type="ECO:0000256" key="2">
    <source>
        <dbReference type="ARBA" id="ARBA00022723"/>
    </source>
</evidence>
<dbReference type="PROSITE" id="PS51471">
    <property type="entry name" value="FE2OG_OXY"/>
    <property type="match status" value="1"/>
</dbReference>
<dbReference type="Proteomes" id="UP001291623">
    <property type="component" value="Unassembled WGS sequence"/>
</dbReference>
<comment type="similarity">
    <text evidence="1 6">Belongs to the iron/ascorbate-dependent oxidoreductase family.</text>
</comment>
<dbReference type="Pfam" id="PF14226">
    <property type="entry name" value="DIOX_N"/>
    <property type="match status" value="1"/>
</dbReference>
<keyword evidence="4 6" id="KW-0560">Oxidoreductase</keyword>
<feature type="domain" description="Fe2OG dioxygenase" evidence="7">
    <location>
        <begin position="185"/>
        <end position="286"/>
    </location>
</feature>
<sequence>MANLISSWSNKVEALPQSYVLPIHERPSDSVRIVKEIPVIDLGQAYGEERVVVAQQLLKAWEEYGFFQVINHGISENLMEEAMKVYEEFFSLPVEEKADYAKVAENAGCKAMLYSNLAQYYGTKEYSYWRDALNHNCDDPEILPHNPPRFREVIGSYSGEVRKLSKFILGLVSEGLGLEEGYFDKELGRRMVINHYPPCPDPGSTLGLGGHCDADIITLTQQKVYGLQILTYDEKWIGVEPLPNAFVVNCGLALTVISNGKLASRVHRVVTNKTQARTSISTFILPKDVVEPGKSSLDDGPPIFKSFNWYTEFMPHYFGFQSDNTAALEAFKIKA</sequence>
<evidence type="ECO:0000256" key="5">
    <source>
        <dbReference type="ARBA" id="ARBA00023004"/>
    </source>
</evidence>
<protein>
    <recommendedName>
        <fullName evidence="7">Fe2OG dioxygenase domain-containing protein</fullName>
    </recommendedName>
</protein>
<evidence type="ECO:0000256" key="3">
    <source>
        <dbReference type="ARBA" id="ARBA00022896"/>
    </source>
</evidence>
<dbReference type="InterPro" id="IPR027443">
    <property type="entry name" value="IPNS-like_sf"/>
</dbReference>
<dbReference type="SUPFAM" id="SSF51197">
    <property type="entry name" value="Clavaminate synthase-like"/>
    <property type="match status" value="1"/>
</dbReference>
<accession>A0AAE1URY8</accession>
<keyword evidence="5 6" id="KW-0408">Iron</keyword>
<evidence type="ECO:0000256" key="6">
    <source>
        <dbReference type="RuleBase" id="RU003682"/>
    </source>
</evidence>
<dbReference type="GO" id="GO:0016706">
    <property type="term" value="F:2-oxoglutarate-dependent dioxygenase activity"/>
    <property type="evidence" value="ECO:0007669"/>
    <property type="project" value="UniProtKB-ARBA"/>
</dbReference>
<keyword evidence="3" id="KW-0847">Vitamin C</keyword>
<evidence type="ECO:0000256" key="4">
    <source>
        <dbReference type="ARBA" id="ARBA00023002"/>
    </source>
</evidence>